<accession>A0AAV4CML1</accession>
<dbReference type="EMBL" id="BLXT01006697">
    <property type="protein sequence ID" value="GFO32897.1"/>
    <property type="molecule type" value="Genomic_DNA"/>
</dbReference>
<evidence type="ECO:0000313" key="2">
    <source>
        <dbReference type="EMBL" id="GFO32897.1"/>
    </source>
</evidence>
<dbReference type="AlphaFoldDB" id="A0AAV4CML1"/>
<dbReference type="Proteomes" id="UP000735302">
    <property type="component" value="Unassembled WGS sequence"/>
</dbReference>
<proteinExistence type="predicted"/>
<evidence type="ECO:0000256" key="1">
    <source>
        <dbReference type="SAM" id="MobiDB-lite"/>
    </source>
</evidence>
<comment type="caution">
    <text evidence="2">The sequence shown here is derived from an EMBL/GenBank/DDBJ whole genome shotgun (WGS) entry which is preliminary data.</text>
</comment>
<evidence type="ECO:0000313" key="3">
    <source>
        <dbReference type="Proteomes" id="UP000735302"/>
    </source>
</evidence>
<gene>
    <name evidence="2" type="ORF">PoB_005940200</name>
</gene>
<name>A0AAV4CML1_9GAST</name>
<sequence>MNLPYRIKLETVLDSLLASCDQSGASSKRQATSSASKKTPTKSSTVSDSKSPASQKAKRKRSPSPPAAATRRRRCTLCPTKRVRKTKTQYSKCSKYVCGEHSSFTCTVCNSN</sequence>
<reference evidence="2 3" key="1">
    <citation type="journal article" date="2021" name="Elife">
        <title>Chloroplast acquisition without the gene transfer in kleptoplastic sea slugs, Plakobranchus ocellatus.</title>
        <authorList>
            <person name="Maeda T."/>
            <person name="Takahashi S."/>
            <person name="Yoshida T."/>
            <person name="Shimamura S."/>
            <person name="Takaki Y."/>
            <person name="Nagai Y."/>
            <person name="Toyoda A."/>
            <person name="Suzuki Y."/>
            <person name="Arimoto A."/>
            <person name="Ishii H."/>
            <person name="Satoh N."/>
            <person name="Nishiyama T."/>
            <person name="Hasebe M."/>
            <person name="Maruyama T."/>
            <person name="Minagawa J."/>
            <person name="Obokata J."/>
            <person name="Shigenobu S."/>
        </authorList>
    </citation>
    <scope>NUCLEOTIDE SEQUENCE [LARGE SCALE GENOMIC DNA]</scope>
</reference>
<protein>
    <submittedName>
        <fullName evidence="2">PiggyBac transposable element-derived 4-like protein</fullName>
    </submittedName>
</protein>
<keyword evidence="3" id="KW-1185">Reference proteome</keyword>
<feature type="compositionally biased region" description="Low complexity" evidence="1">
    <location>
        <begin position="31"/>
        <end position="54"/>
    </location>
</feature>
<feature type="region of interest" description="Disordered" evidence="1">
    <location>
        <begin position="24"/>
        <end position="76"/>
    </location>
</feature>
<organism evidence="2 3">
    <name type="scientific">Plakobranchus ocellatus</name>
    <dbReference type="NCBI Taxonomy" id="259542"/>
    <lineage>
        <taxon>Eukaryota</taxon>
        <taxon>Metazoa</taxon>
        <taxon>Spiralia</taxon>
        <taxon>Lophotrochozoa</taxon>
        <taxon>Mollusca</taxon>
        <taxon>Gastropoda</taxon>
        <taxon>Heterobranchia</taxon>
        <taxon>Euthyneura</taxon>
        <taxon>Panpulmonata</taxon>
        <taxon>Sacoglossa</taxon>
        <taxon>Placobranchoidea</taxon>
        <taxon>Plakobranchidae</taxon>
        <taxon>Plakobranchus</taxon>
    </lineage>
</organism>